<dbReference type="EMBL" id="LTAI01001769">
    <property type="protein sequence ID" value="ORD94291.1"/>
    <property type="molecule type" value="Genomic_DNA"/>
</dbReference>
<proteinExistence type="predicted"/>
<evidence type="ECO:0000313" key="2">
    <source>
        <dbReference type="Proteomes" id="UP000192501"/>
    </source>
</evidence>
<dbReference type="VEuPathDB" id="MicrosporidiaDB:A0H76_1291"/>
<reference evidence="1 2" key="1">
    <citation type="journal article" date="2017" name="Environ. Microbiol.">
        <title>Decay of the glycolytic pathway and adaptation to intranuclear parasitism within Enterocytozoonidae microsporidia.</title>
        <authorList>
            <person name="Wiredu Boakye D."/>
            <person name="Jaroenlak P."/>
            <person name="Prachumwat A."/>
            <person name="Williams T.A."/>
            <person name="Bateman K.S."/>
            <person name="Itsathitphaisarn O."/>
            <person name="Sritunyalucksana K."/>
            <person name="Paszkiewicz K.H."/>
            <person name="Moore K.A."/>
            <person name="Stentiford G.D."/>
            <person name="Williams B.A."/>
        </authorList>
    </citation>
    <scope>NUCLEOTIDE SEQUENCE [LARGE SCALE GENOMIC DNA]</scope>
    <source>
        <strain evidence="2">canceri</strain>
    </source>
</reference>
<comment type="caution">
    <text evidence="1">The sequence shown here is derived from an EMBL/GenBank/DDBJ whole genome shotgun (WGS) entry which is preliminary data.</text>
</comment>
<evidence type="ECO:0000313" key="1">
    <source>
        <dbReference type="EMBL" id="ORD94291.1"/>
    </source>
</evidence>
<sequence length="96" mass="11514">MDNTRIHHYRGLMEDNELSQCILKYLSPYSLFFKPDRKCFFCLEKFSCARSALNENQLRLLIVESFNKITYVHCGSFYRKMLGFLIRSAVREIIYE</sequence>
<name>A0A1X0Q636_9MICR</name>
<accession>A0A1X0Q636</accession>
<gene>
    <name evidence="1" type="ORF">A0H76_1291</name>
</gene>
<dbReference type="Proteomes" id="UP000192501">
    <property type="component" value="Unassembled WGS sequence"/>
</dbReference>
<organism evidence="1 2">
    <name type="scientific">Hepatospora eriocheir</name>
    <dbReference type="NCBI Taxonomy" id="1081669"/>
    <lineage>
        <taxon>Eukaryota</taxon>
        <taxon>Fungi</taxon>
        <taxon>Fungi incertae sedis</taxon>
        <taxon>Microsporidia</taxon>
        <taxon>Hepatosporidae</taxon>
        <taxon>Hepatospora</taxon>
    </lineage>
</organism>
<protein>
    <submittedName>
        <fullName evidence="1">Uncharacterized protein</fullName>
    </submittedName>
</protein>
<dbReference type="AlphaFoldDB" id="A0A1X0Q636"/>